<proteinExistence type="predicted"/>
<dbReference type="EMBL" id="JAWDIE010000020">
    <property type="protein sequence ID" value="MEJ7139143.1"/>
    <property type="molecule type" value="Genomic_DNA"/>
</dbReference>
<evidence type="ECO:0000313" key="2">
    <source>
        <dbReference type="Proteomes" id="UP001364695"/>
    </source>
</evidence>
<reference evidence="1" key="1">
    <citation type="submission" date="2023-10" db="EMBL/GenBank/DDBJ databases">
        <title>Amphibacter perezi, gen. nov., sp. nov. a novel taxa of the family Comamonadaceae, class Betaproteobacteria isolated from the skin microbiota of Pelophylax perezi from different populations.</title>
        <authorList>
            <person name="Costa S."/>
            <person name="Proenca D.N."/>
            <person name="Lopes I."/>
            <person name="Morais P.V."/>
        </authorList>
    </citation>
    <scope>NUCLEOTIDE SEQUENCE</scope>
    <source>
        <strain evidence="1">SL12-8</strain>
    </source>
</reference>
<organism evidence="1 2">
    <name type="scientific">Amphibiibacter pelophylacis</name>
    <dbReference type="NCBI Taxonomy" id="1799477"/>
    <lineage>
        <taxon>Bacteria</taxon>
        <taxon>Pseudomonadati</taxon>
        <taxon>Pseudomonadota</taxon>
        <taxon>Betaproteobacteria</taxon>
        <taxon>Burkholderiales</taxon>
        <taxon>Sphaerotilaceae</taxon>
        <taxon>Amphibiibacter</taxon>
    </lineage>
</organism>
<dbReference type="Proteomes" id="UP001364695">
    <property type="component" value="Unassembled WGS sequence"/>
</dbReference>
<evidence type="ECO:0000313" key="1">
    <source>
        <dbReference type="EMBL" id="MEJ7139143.1"/>
    </source>
</evidence>
<protein>
    <submittedName>
        <fullName evidence="1">Uncharacterized protein</fullName>
    </submittedName>
</protein>
<accession>A0ACC6P4J9</accession>
<gene>
    <name evidence="1" type="ORF">RV045_11995</name>
</gene>
<keyword evidence="2" id="KW-1185">Reference proteome</keyword>
<name>A0ACC6P4J9_9BURK</name>
<sequence>MDIQKKTRRSPGFGHHGHSGLLVNKEWIKIDPARPLDGIKPYFGLGKNRWITQAAKNTKIEVRLQIQLASIAIGKPDSQTVVIKCLNVNQSGRQHKKSFPGLRPAAAP</sequence>
<comment type="caution">
    <text evidence="1">The sequence shown here is derived from an EMBL/GenBank/DDBJ whole genome shotgun (WGS) entry which is preliminary data.</text>
</comment>